<feature type="compositionally biased region" description="Polar residues" evidence="3">
    <location>
        <begin position="190"/>
        <end position="205"/>
    </location>
</feature>
<name>A0A5M9N1S9_9EURO</name>
<dbReference type="GO" id="GO:0061499">
    <property type="term" value="C:outer plaque of mitotic spindle pole body"/>
    <property type="evidence" value="ECO:0007669"/>
    <property type="project" value="TreeGrafter"/>
</dbReference>
<dbReference type="EMBL" id="QUQM01000001">
    <property type="protein sequence ID" value="KAA8650919.1"/>
    <property type="molecule type" value="Genomic_DNA"/>
</dbReference>
<feature type="region of interest" description="Disordered" evidence="3">
    <location>
        <begin position="820"/>
        <end position="874"/>
    </location>
</feature>
<dbReference type="SMART" id="SM00369">
    <property type="entry name" value="LRR_TYP"/>
    <property type="match status" value="7"/>
</dbReference>
<evidence type="ECO:0000313" key="5">
    <source>
        <dbReference type="Proteomes" id="UP000324241"/>
    </source>
</evidence>
<feature type="compositionally biased region" description="Basic and acidic residues" evidence="3">
    <location>
        <begin position="764"/>
        <end position="775"/>
    </location>
</feature>
<dbReference type="RefSeq" id="XP_033430280.1">
    <property type="nucleotide sequence ID" value="XM_033568285.1"/>
</dbReference>
<feature type="compositionally biased region" description="Basic and acidic residues" evidence="3">
    <location>
        <begin position="1003"/>
        <end position="1025"/>
    </location>
</feature>
<dbReference type="GO" id="GO:1902412">
    <property type="term" value="P:regulation of mitotic cytokinesis"/>
    <property type="evidence" value="ECO:0007669"/>
    <property type="project" value="TreeGrafter"/>
</dbReference>
<evidence type="ECO:0000256" key="1">
    <source>
        <dbReference type="ARBA" id="ARBA00022614"/>
    </source>
</evidence>
<feature type="compositionally biased region" description="Basic and acidic residues" evidence="3">
    <location>
        <begin position="282"/>
        <end position="296"/>
    </location>
</feature>
<feature type="compositionally biased region" description="Basic and acidic residues" evidence="3">
    <location>
        <begin position="1066"/>
        <end position="1076"/>
    </location>
</feature>
<feature type="compositionally biased region" description="Polar residues" evidence="3">
    <location>
        <begin position="1044"/>
        <end position="1056"/>
    </location>
</feature>
<feature type="region of interest" description="Disordered" evidence="3">
    <location>
        <begin position="1"/>
        <end position="307"/>
    </location>
</feature>
<feature type="region of interest" description="Disordered" evidence="3">
    <location>
        <begin position="454"/>
        <end position="493"/>
    </location>
</feature>
<dbReference type="InterPro" id="IPR003591">
    <property type="entry name" value="Leu-rich_rpt_typical-subtyp"/>
</dbReference>
<proteinExistence type="predicted"/>
<dbReference type="InterPro" id="IPR001611">
    <property type="entry name" value="Leu-rich_rpt"/>
</dbReference>
<feature type="compositionally biased region" description="Polar residues" evidence="3">
    <location>
        <begin position="644"/>
        <end position="662"/>
    </location>
</feature>
<dbReference type="Pfam" id="PF13855">
    <property type="entry name" value="LRR_8"/>
    <property type="match status" value="1"/>
</dbReference>
<feature type="region of interest" description="Disordered" evidence="3">
    <location>
        <begin position="519"/>
        <end position="709"/>
    </location>
</feature>
<feature type="region of interest" description="Disordered" evidence="3">
    <location>
        <begin position="727"/>
        <end position="784"/>
    </location>
</feature>
<evidence type="ECO:0000256" key="3">
    <source>
        <dbReference type="SAM" id="MobiDB-lite"/>
    </source>
</evidence>
<evidence type="ECO:0000313" key="4">
    <source>
        <dbReference type="EMBL" id="KAA8650919.1"/>
    </source>
</evidence>
<feature type="compositionally biased region" description="Basic and acidic residues" evidence="3">
    <location>
        <begin position="1111"/>
        <end position="1130"/>
    </location>
</feature>
<dbReference type="InterPro" id="IPR032675">
    <property type="entry name" value="LRR_dom_sf"/>
</dbReference>
<feature type="compositionally biased region" description="Acidic residues" evidence="3">
    <location>
        <begin position="519"/>
        <end position="528"/>
    </location>
</feature>
<feature type="compositionally biased region" description="Basic and acidic residues" evidence="3">
    <location>
        <begin position="148"/>
        <end position="172"/>
    </location>
</feature>
<dbReference type="InterPro" id="IPR052574">
    <property type="entry name" value="CDIRP"/>
</dbReference>
<feature type="compositionally biased region" description="Polar residues" evidence="3">
    <location>
        <begin position="731"/>
        <end position="753"/>
    </location>
</feature>
<dbReference type="SMART" id="SM00365">
    <property type="entry name" value="LRR_SD22"/>
    <property type="match status" value="6"/>
</dbReference>
<dbReference type="SUPFAM" id="SSF52058">
    <property type="entry name" value="L domain-like"/>
    <property type="match status" value="1"/>
</dbReference>
<keyword evidence="2" id="KW-0677">Repeat</keyword>
<dbReference type="PROSITE" id="PS51450">
    <property type="entry name" value="LRR"/>
    <property type="match status" value="5"/>
</dbReference>
<dbReference type="SMART" id="SM00364">
    <property type="entry name" value="LRR_BAC"/>
    <property type="match status" value="6"/>
</dbReference>
<dbReference type="VEuPathDB" id="FungiDB:EYZ11_001852"/>
<dbReference type="OrthoDB" id="7451790at2759"/>
<dbReference type="Gene3D" id="3.80.10.10">
    <property type="entry name" value="Ribonuclease Inhibitor"/>
    <property type="match status" value="1"/>
</dbReference>
<feature type="compositionally biased region" description="Basic and acidic residues" evidence="3">
    <location>
        <begin position="903"/>
        <end position="912"/>
    </location>
</feature>
<reference evidence="4 5" key="1">
    <citation type="submission" date="2019-08" db="EMBL/GenBank/DDBJ databases">
        <title>The genome sequence of a newly discovered highly antifungal drug resistant Aspergillus species, Aspergillus tanneri NIH 1004.</title>
        <authorList>
            <person name="Mounaud S."/>
            <person name="Singh I."/>
            <person name="Joardar V."/>
            <person name="Pakala S."/>
            <person name="Pakala S."/>
            <person name="Venepally P."/>
            <person name="Chung J.K."/>
            <person name="Losada L."/>
            <person name="Nierman W.C."/>
        </authorList>
    </citation>
    <scope>NUCLEOTIDE SEQUENCE [LARGE SCALE GENOMIC DNA]</scope>
    <source>
        <strain evidence="4 5">NIH1004</strain>
    </source>
</reference>
<feature type="compositionally biased region" description="Basic and acidic residues" evidence="3">
    <location>
        <begin position="248"/>
        <end position="260"/>
    </location>
</feature>
<dbReference type="VEuPathDB" id="FungiDB:EYZ11_001869"/>
<feature type="region of interest" description="Disordered" evidence="3">
    <location>
        <begin position="1003"/>
        <end position="1141"/>
    </location>
</feature>
<protein>
    <submittedName>
        <fullName evidence="4">Uncharacterized protein</fullName>
    </submittedName>
</protein>
<evidence type="ECO:0000256" key="2">
    <source>
        <dbReference type="ARBA" id="ARBA00022737"/>
    </source>
</evidence>
<feature type="region of interest" description="Disordered" evidence="3">
    <location>
        <begin position="903"/>
        <end position="973"/>
    </location>
</feature>
<dbReference type="GO" id="GO:0031028">
    <property type="term" value="P:septation initiation signaling"/>
    <property type="evidence" value="ECO:0007669"/>
    <property type="project" value="TreeGrafter"/>
</dbReference>
<feature type="compositionally biased region" description="Basic residues" evidence="3">
    <location>
        <begin position="684"/>
        <end position="694"/>
    </location>
</feature>
<comment type="caution">
    <text evidence="4">The sequence shown here is derived from an EMBL/GenBank/DDBJ whole genome shotgun (WGS) entry which is preliminary data.</text>
</comment>
<gene>
    <name evidence="4" type="ORF">ATNIH1004_003609</name>
</gene>
<feature type="compositionally biased region" description="Basic residues" evidence="3">
    <location>
        <begin position="610"/>
        <end position="627"/>
    </location>
</feature>
<feature type="compositionally biased region" description="Polar residues" evidence="3">
    <location>
        <begin position="552"/>
        <end position="569"/>
    </location>
</feature>
<keyword evidence="1" id="KW-0433">Leucine-rich repeat</keyword>
<feature type="compositionally biased region" description="Polar residues" evidence="3">
    <location>
        <begin position="945"/>
        <end position="969"/>
    </location>
</feature>
<sequence length="1785" mass="199358">MGNAPWLDSLSDDWVSVPGTPASPVPARSINHSRRSSLQNSPSRIPVPARRSVEPSPTADGKKKVSRPCHFVRREPPTPKTPRTPKTPSKLRSPVPDKTKKSSKPNLPSGRKQQQPTMDTRSPLRSVSNMSSQSLQQDTVQVRPNKRKDKDGTPEWRKRLVHGELHPGEQRDLFAPIGLESVFKPPTPASEKTQQDVIPNMTQPDNLWDFGDSPERSRDIKARKSPLAPTNNDDEDAGDSSVRFPESPIRKSESLNREDSNESPQLSRNGTLEIRKCAGKLHANDGDNHSDSHSDTQLRTASGIEDLRNEGITPITFSRTNTVDGNGTSEVIKSALKQVTNKLEKLSMVPGERPDSRASDSILLNQKVTNATDAFPEDEMLDVTSNSLPQDLSMGTLDYRGRGAFTNLGREQYFSDASFQKRRFSPPSFPSQRLSPFIPANYRIRSSPPFYPRSHQMADPTTHPRPSSAHVKASTFGHSEAERSEVMPSSGSPLKLFGNHDTFTNNRLLRRMSQFEETFGELSEDDEPLSPSEEARRKGESRSFLNAKYDTSGDQSVTARDLPRSQNAANLRIGRFGDGQLDDFDFSDTSPYEPKLLNYEDSGINSRPTSQRRRQWQHNSCRNHGHGSKTDESKLIENVRPLARSNTPSQTGATRRQYALSNETEDGPEMERAPNTPAKDPTPKRRRTFLRSHSSRRDHDASIQDIPGQQTDTLSLLQRSLMQHGVKCEENSSLLHTQSSQRPRTPTPSQARSSTRKRSLPSRDLPHASYEHEESPADQSVPMVKVTGVKDEVRKGSITTQDFLNEATKIMDIIRAKGRGATGGLSSVEESETEDKNKNDSFEDESTREEFSRPPSREGVDMRKLREPKEPNPRILSHLKKFQEHDDLEFDVNASVMSLHLDDGQENDHIDDSAGNNSSQETRQRERKLSALTTAEGDSLPELLTLNTQVSGKSLSARSVPTGSSQSSHAKGVLSSDLVSHLIPEQVNGFTYDRYKHLWIREKPRPSPEKPKGDESEDDPFRDIPDLSVDELQEMMMSPERAKSSYSVDGNATKSPLSAKAASPKLEGRPQTKDGEPSMNASSVQSRVTQFTSSIPNSGTGATSWGSSRPRSRESSSEVEHEIQLHEGRLSKPPRRQNDGNHQARVVTISFSSPLVSQIAYSDYESPTKLRRELITDSGHGMKSMEDTNDFTKQLQNPPLENDQPFFQRSISRIDERGEEKSENLSLIRRDLEFPESTPVKNASESNSLIHIKNNLDMSYSFHLSPLPDFTVDQIDQSLQLEVSYVAQRTHPTSLRQVHGTFALATEKLVKHITEVQPFEPYWEYVRRLILRRKGLITLHKLCDFCPRLEDLDVSSNSIGQLSGIPPTLRTLTIQRNCLSNLTAWGHLINLQYLDVSGNELESLDGFSSLIHLRELKASDNNIQNINGVFELDGLLSLKLGNNGLTVIDFEGAELTRLQELDLSHNQLVSLRNLDNLTSLASLDLSSNQLGRLDPSGPLRTLRSLKLSRNRLHSLDVGFFPSLSLLYVDQNFLTTISDFGQCHNLEVFSAREQTISDDLNSGFFDVDLGLVKDIRKVFLSSNRLSLQALSPSAPLLSLQLFDAASCNIQNLPVDFASNFPNIKVLNLNFNSLSSINELAGVNCLSRLAIAGNCIVRLRRLCQVLSRCCFDIPPVLADFGHHEEIAHATMGEDDENIPKKDSDIDDPYTLPPSDPEADQKYVSLLDEPTRLRRRVFELMLYVGTGGSIKFLDGLELRPTFEGGSDMDHAWTKLEKLGVLKKKVITA</sequence>
<feature type="region of interest" description="Disordered" evidence="3">
    <location>
        <begin position="1688"/>
        <end position="1715"/>
    </location>
</feature>
<organism evidence="4 5">
    <name type="scientific">Aspergillus tanneri</name>
    <dbReference type="NCBI Taxonomy" id="1220188"/>
    <lineage>
        <taxon>Eukaryota</taxon>
        <taxon>Fungi</taxon>
        <taxon>Dikarya</taxon>
        <taxon>Ascomycota</taxon>
        <taxon>Pezizomycotina</taxon>
        <taxon>Eurotiomycetes</taxon>
        <taxon>Eurotiomycetidae</taxon>
        <taxon>Eurotiales</taxon>
        <taxon>Aspergillaceae</taxon>
        <taxon>Aspergillus</taxon>
        <taxon>Aspergillus subgen. Circumdati</taxon>
    </lineage>
</organism>
<feature type="compositionally biased region" description="Polar residues" evidence="3">
    <location>
        <begin position="1079"/>
        <end position="1106"/>
    </location>
</feature>
<dbReference type="GeneID" id="54326311"/>
<dbReference type="GO" id="GO:0035591">
    <property type="term" value="F:signaling adaptor activity"/>
    <property type="evidence" value="ECO:0007669"/>
    <property type="project" value="TreeGrafter"/>
</dbReference>
<feature type="compositionally biased region" description="Basic and acidic residues" evidence="3">
    <location>
        <begin position="628"/>
        <end position="637"/>
    </location>
</feature>
<dbReference type="PRINTS" id="PR00019">
    <property type="entry name" value="LEURICHRPT"/>
</dbReference>
<feature type="compositionally biased region" description="Polar residues" evidence="3">
    <location>
        <begin position="111"/>
        <end position="142"/>
    </location>
</feature>
<dbReference type="PANTHER" id="PTHR47566:SF1">
    <property type="entry name" value="PROTEIN NUD1"/>
    <property type="match status" value="1"/>
</dbReference>
<dbReference type="Proteomes" id="UP000324241">
    <property type="component" value="Unassembled WGS sequence"/>
</dbReference>
<feature type="compositionally biased region" description="Basic and acidic residues" evidence="3">
    <location>
        <begin position="213"/>
        <end position="222"/>
    </location>
</feature>
<dbReference type="PANTHER" id="PTHR47566">
    <property type="match status" value="1"/>
</dbReference>
<accession>A0A5M9N1S9</accession>
<feature type="compositionally biased region" description="Basic and acidic residues" evidence="3">
    <location>
        <begin position="848"/>
        <end position="872"/>
    </location>
</feature>
<dbReference type="VEuPathDB" id="FungiDB:EYZ11_001881"/>